<keyword evidence="2" id="KW-1185">Reference proteome</keyword>
<proteinExistence type="predicted"/>
<dbReference type="Proteomes" id="UP001472677">
    <property type="component" value="Unassembled WGS sequence"/>
</dbReference>
<organism evidence="1 2">
    <name type="scientific">Hibiscus sabdariffa</name>
    <name type="common">roselle</name>
    <dbReference type="NCBI Taxonomy" id="183260"/>
    <lineage>
        <taxon>Eukaryota</taxon>
        <taxon>Viridiplantae</taxon>
        <taxon>Streptophyta</taxon>
        <taxon>Embryophyta</taxon>
        <taxon>Tracheophyta</taxon>
        <taxon>Spermatophyta</taxon>
        <taxon>Magnoliopsida</taxon>
        <taxon>eudicotyledons</taxon>
        <taxon>Gunneridae</taxon>
        <taxon>Pentapetalae</taxon>
        <taxon>rosids</taxon>
        <taxon>malvids</taxon>
        <taxon>Malvales</taxon>
        <taxon>Malvaceae</taxon>
        <taxon>Malvoideae</taxon>
        <taxon>Hibiscus</taxon>
    </lineage>
</organism>
<dbReference type="EMBL" id="JBBPBM010000003">
    <property type="protein sequence ID" value="KAK8592909.1"/>
    <property type="molecule type" value="Genomic_DNA"/>
</dbReference>
<gene>
    <name evidence="1" type="ORF">V6N12_045002</name>
</gene>
<name>A0ABR2G228_9ROSI</name>
<accession>A0ABR2G228</accession>
<reference evidence="1 2" key="1">
    <citation type="journal article" date="2024" name="G3 (Bethesda)">
        <title>Genome assembly of Hibiscus sabdariffa L. provides insights into metabolisms of medicinal natural products.</title>
        <authorList>
            <person name="Kim T."/>
        </authorList>
    </citation>
    <scope>NUCLEOTIDE SEQUENCE [LARGE SCALE GENOMIC DNA]</scope>
    <source>
        <strain evidence="1">TK-2024</strain>
        <tissue evidence="1">Old leaves</tissue>
    </source>
</reference>
<comment type="caution">
    <text evidence="1">The sequence shown here is derived from an EMBL/GenBank/DDBJ whole genome shotgun (WGS) entry which is preliminary data.</text>
</comment>
<protein>
    <submittedName>
        <fullName evidence="1">Uncharacterized protein</fullName>
    </submittedName>
</protein>
<evidence type="ECO:0000313" key="2">
    <source>
        <dbReference type="Proteomes" id="UP001472677"/>
    </source>
</evidence>
<sequence>MDFLRDWPQFQLLANAAMEVAACREKGIEDAEYKLLKTENPKNKKPSAFSGSDDEQPKTLTVATLVVSP</sequence>
<evidence type="ECO:0000313" key="1">
    <source>
        <dbReference type="EMBL" id="KAK8592909.1"/>
    </source>
</evidence>